<sequence length="274" mass="30488">MNAQLRIYLPALFSVTIIMLLLSVCASCSVGDVELAISQGMVLNLNENRSLTIESIDPLTRSYILDGYTNVVKLTPDTVRYYGRMGLSGSSAWKGSRGIDRAVFSEGQQHFYSADEAISWLTLGWNGTNGIGLVYTSDGLAVGYKETGSRRQINIDVWQVYINGRKPEDLPGASDEKLQVYYKEGSNLREPTVGEYRPSKPAMLNGVKYSGRALDMLKEFKRISREDVERALLYGEKSPFEGGYIYDLRNGASGHSIRVVVDPADRVLRVYDRG</sequence>
<dbReference type="Proteomes" id="UP001290861">
    <property type="component" value="Unassembled WGS sequence"/>
</dbReference>
<organism evidence="1 2">
    <name type="scientific">Pontiella agarivorans</name>
    <dbReference type="NCBI Taxonomy" id="3038953"/>
    <lineage>
        <taxon>Bacteria</taxon>
        <taxon>Pseudomonadati</taxon>
        <taxon>Kiritimatiellota</taxon>
        <taxon>Kiritimatiellia</taxon>
        <taxon>Kiritimatiellales</taxon>
        <taxon>Pontiellaceae</taxon>
        <taxon>Pontiella</taxon>
    </lineage>
</organism>
<evidence type="ECO:0000313" key="2">
    <source>
        <dbReference type="Proteomes" id="UP001290861"/>
    </source>
</evidence>
<evidence type="ECO:0000313" key="1">
    <source>
        <dbReference type="EMBL" id="MDZ8119224.1"/>
    </source>
</evidence>
<accession>A0ABU5MYG1</accession>
<reference evidence="1 2" key="1">
    <citation type="journal article" date="2024" name="Appl. Environ. Microbiol.">
        <title>Pontiella agarivorans sp. nov., a novel marine anaerobic bacterium capable of degrading macroalgal polysaccharides and fixing nitrogen.</title>
        <authorList>
            <person name="Liu N."/>
            <person name="Kivenson V."/>
            <person name="Peng X."/>
            <person name="Cui Z."/>
            <person name="Lankiewicz T.S."/>
            <person name="Gosselin K.M."/>
            <person name="English C.J."/>
            <person name="Blair E.M."/>
            <person name="O'Malley M.A."/>
            <person name="Valentine D.L."/>
        </authorList>
    </citation>
    <scope>NUCLEOTIDE SEQUENCE [LARGE SCALE GENOMIC DNA]</scope>
    <source>
        <strain evidence="1 2">NLcol2</strain>
    </source>
</reference>
<proteinExistence type="predicted"/>
<protein>
    <submittedName>
        <fullName evidence="1">DUF4258 domain-containing protein</fullName>
    </submittedName>
</protein>
<keyword evidence="2" id="KW-1185">Reference proteome</keyword>
<comment type="caution">
    <text evidence="1">The sequence shown here is derived from an EMBL/GenBank/DDBJ whole genome shotgun (WGS) entry which is preliminary data.</text>
</comment>
<dbReference type="RefSeq" id="WP_322609009.1">
    <property type="nucleotide sequence ID" value="NZ_JARVCO010000010.1"/>
</dbReference>
<gene>
    <name evidence="1" type="ORF">P9H32_11370</name>
</gene>
<dbReference type="EMBL" id="JARVCO010000010">
    <property type="protein sequence ID" value="MDZ8119224.1"/>
    <property type="molecule type" value="Genomic_DNA"/>
</dbReference>
<name>A0ABU5MYG1_9BACT</name>